<dbReference type="InterPro" id="IPR029058">
    <property type="entry name" value="AB_hydrolase_fold"/>
</dbReference>
<reference evidence="2" key="1">
    <citation type="journal article" date="2019" name="Int. J. Syst. Evol. Microbiol.">
        <title>The Global Catalogue of Microorganisms (GCM) 10K type strain sequencing project: providing services to taxonomists for standard genome sequencing and annotation.</title>
        <authorList>
            <consortium name="The Broad Institute Genomics Platform"/>
            <consortium name="The Broad Institute Genome Sequencing Center for Infectious Disease"/>
            <person name="Wu L."/>
            <person name="Ma J."/>
        </authorList>
    </citation>
    <scope>NUCLEOTIDE SEQUENCE [LARGE SCALE GENOMIC DNA]</scope>
    <source>
        <strain evidence="2">JCM 17441</strain>
    </source>
</reference>
<evidence type="ECO:0008006" key="3">
    <source>
        <dbReference type="Google" id="ProtNLM"/>
    </source>
</evidence>
<evidence type="ECO:0000313" key="1">
    <source>
        <dbReference type="EMBL" id="GAA4260717.1"/>
    </source>
</evidence>
<accession>A0ABP8DNZ8</accession>
<protein>
    <recommendedName>
        <fullName evidence="3">Alpha/beta hydrolase</fullName>
    </recommendedName>
</protein>
<keyword evidence="2" id="KW-1185">Reference proteome</keyword>
<comment type="caution">
    <text evidence="1">The sequence shown here is derived from an EMBL/GenBank/DDBJ whole genome shotgun (WGS) entry which is preliminary data.</text>
</comment>
<dbReference type="Gene3D" id="3.40.50.1820">
    <property type="entry name" value="alpha/beta hydrolase"/>
    <property type="match status" value="1"/>
</dbReference>
<gene>
    <name evidence="1" type="ORF">GCM10022255_090440</name>
</gene>
<sequence>MGAPPPIVTLMRLVPFWKNLKATAHTLPADVAVMGDTIAGRPLGRHPWAQIEVPTLVLDGSRSPKATSLAADQLADRLPAAQRATLAGQGHNVSMPALEQAIRRFATELASRPD</sequence>
<dbReference type="EMBL" id="BAABAT010000042">
    <property type="protein sequence ID" value="GAA4260717.1"/>
    <property type="molecule type" value="Genomic_DNA"/>
</dbReference>
<dbReference type="Proteomes" id="UP001500620">
    <property type="component" value="Unassembled WGS sequence"/>
</dbReference>
<evidence type="ECO:0000313" key="2">
    <source>
        <dbReference type="Proteomes" id="UP001500620"/>
    </source>
</evidence>
<organism evidence="1 2">
    <name type="scientific">Dactylosporangium darangshiense</name>
    <dbReference type="NCBI Taxonomy" id="579108"/>
    <lineage>
        <taxon>Bacteria</taxon>
        <taxon>Bacillati</taxon>
        <taxon>Actinomycetota</taxon>
        <taxon>Actinomycetes</taxon>
        <taxon>Micromonosporales</taxon>
        <taxon>Micromonosporaceae</taxon>
        <taxon>Dactylosporangium</taxon>
    </lineage>
</organism>
<proteinExistence type="predicted"/>
<dbReference type="SUPFAM" id="SSF53474">
    <property type="entry name" value="alpha/beta-Hydrolases"/>
    <property type="match status" value="1"/>
</dbReference>
<name>A0ABP8DNZ8_9ACTN</name>